<dbReference type="Gene3D" id="3.10.180.10">
    <property type="entry name" value="2,3-Dihydroxybiphenyl 1,2-Dioxygenase, domain 1"/>
    <property type="match status" value="1"/>
</dbReference>
<dbReference type="InterPro" id="IPR025870">
    <property type="entry name" value="Glyoxalase-like_dom"/>
</dbReference>
<dbReference type="OrthoDB" id="9111355at2"/>
<name>A0A246BNQ4_9DEIO</name>
<comment type="caution">
    <text evidence="2">The sequence shown here is derived from an EMBL/GenBank/DDBJ whole genome shotgun (WGS) entry which is preliminary data.</text>
</comment>
<reference evidence="2 3" key="1">
    <citation type="submission" date="2017-05" db="EMBL/GenBank/DDBJ databases">
        <title>De novo genome assembly of Deniococcus indicus strain DR1.</title>
        <authorList>
            <person name="Chauhan D."/>
            <person name="Yennamalli R.M."/>
            <person name="Priyadarshini R."/>
        </authorList>
    </citation>
    <scope>NUCLEOTIDE SEQUENCE [LARGE SCALE GENOMIC DNA]</scope>
    <source>
        <strain evidence="2 3">DR1</strain>
    </source>
</reference>
<feature type="domain" description="Glyoxalase-like" evidence="1">
    <location>
        <begin position="14"/>
        <end position="182"/>
    </location>
</feature>
<accession>A0A246BNQ4</accession>
<dbReference type="EMBL" id="NHMK01000009">
    <property type="protein sequence ID" value="OWL97298.1"/>
    <property type="molecule type" value="Genomic_DNA"/>
</dbReference>
<proteinExistence type="predicted"/>
<keyword evidence="3" id="KW-1185">Reference proteome</keyword>
<evidence type="ECO:0000313" key="3">
    <source>
        <dbReference type="Proteomes" id="UP000197208"/>
    </source>
</evidence>
<evidence type="ECO:0000259" key="1">
    <source>
        <dbReference type="Pfam" id="PF13468"/>
    </source>
</evidence>
<protein>
    <submittedName>
        <fullName evidence="2">Glyoxalase</fullName>
    </submittedName>
</protein>
<dbReference type="Pfam" id="PF13468">
    <property type="entry name" value="Glyoxalase_3"/>
    <property type="match status" value="1"/>
</dbReference>
<dbReference type="AlphaFoldDB" id="A0A246BNQ4"/>
<dbReference type="InterPro" id="IPR029068">
    <property type="entry name" value="Glyas_Bleomycin-R_OHBP_Dase"/>
</dbReference>
<dbReference type="Proteomes" id="UP000197208">
    <property type="component" value="Unassembled WGS sequence"/>
</dbReference>
<sequence>MTAHPAPSQPGARLDHLVIAARTLEEGRAWLEGRLHCPLEPGGEHELFGTHNALLSLGPDAYLEVIAVNPKAPAPARPRWFGLDTPAMQRRLSHGPALIHWVAGVPRLPAGPEVLALSRGANRWTLTVPADGHLPGGGPHPSLICWETPPPPTRLSDRGVRLGTLHLGTPDPDALRAALDTLNFTGEVEVQEAPQPELRAVLTTPGGPVEL</sequence>
<organism evidence="2 3">
    <name type="scientific">Deinococcus indicus</name>
    <dbReference type="NCBI Taxonomy" id="223556"/>
    <lineage>
        <taxon>Bacteria</taxon>
        <taxon>Thermotogati</taxon>
        <taxon>Deinococcota</taxon>
        <taxon>Deinococci</taxon>
        <taxon>Deinococcales</taxon>
        <taxon>Deinococcaceae</taxon>
        <taxon>Deinococcus</taxon>
    </lineage>
</organism>
<gene>
    <name evidence="2" type="ORF">CBQ26_03070</name>
</gene>
<evidence type="ECO:0000313" key="2">
    <source>
        <dbReference type="EMBL" id="OWL97298.1"/>
    </source>
</evidence>
<dbReference type="RefSeq" id="WP_088247124.1">
    <property type="nucleotide sequence ID" value="NZ_BNAM01000013.1"/>
</dbReference>